<evidence type="ECO:0000256" key="1">
    <source>
        <dbReference type="ARBA" id="ARBA00022690"/>
    </source>
</evidence>
<organism evidence="6 7">
    <name type="scientific">Amphibalanus amphitrite</name>
    <name type="common">Striped barnacle</name>
    <name type="synonym">Balanus amphitrite</name>
    <dbReference type="NCBI Taxonomy" id="1232801"/>
    <lineage>
        <taxon>Eukaryota</taxon>
        <taxon>Metazoa</taxon>
        <taxon>Ecdysozoa</taxon>
        <taxon>Arthropoda</taxon>
        <taxon>Crustacea</taxon>
        <taxon>Multicrustacea</taxon>
        <taxon>Cirripedia</taxon>
        <taxon>Thoracica</taxon>
        <taxon>Thoracicalcarea</taxon>
        <taxon>Balanomorpha</taxon>
        <taxon>Balanoidea</taxon>
        <taxon>Balanidae</taxon>
        <taxon>Amphibalaninae</taxon>
        <taxon>Amphibalanus</taxon>
    </lineage>
</organism>
<dbReference type="InterPro" id="IPR020901">
    <property type="entry name" value="Prtase_inh_Kunz-CS"/>
</dbReference>
<evidence type="ECO:0000259" key="5">
    <source>
        <dbReference type="PROSITE" id="PS50279"/>
    </source>
</evidence>
<keyword evidence="7" id="KW-1185">Reference proteome</keyword>
<proteinExistence type="predicted"/>
<name>A0A6A4WI47_AMPAM</name>
<keyword evidence="3" id="KW-1015">Disulfide bond</keyword>
<evidence type="ECO:0000256" key="3">
    <source>
        <dbReference type="ARBA" id="ARBA00023157"/>
    </source>
</evidence>
<evidence type="ECO:0000313" key="6">
    <source>
        <dbReference type="EMBL" id="KAF0301758.1"/>
    </source>
</evidence>
<evidence type="ECO:0000256" key="4">
    <source>
        <dbReference type="SAM" id="SignalP"/>
    </source>
</evidence>
<dbReference type="Proteomes" id="UP000440578">
    <property type="component" value="Unassembled WGS sequence"/>
</dbReference>
<dbReference type="EMBL" id="VIIS01001126">
    <property type="protein sequence ID" value="KAF0301758.1"/>
    <property type="molecule type" value="Genomic_DNA"/>
</dbReference>
<keyword evidence="2" id="KW-0722">Serine protease inhibitor</keyword>
<dbReference type="Pfam" id="PF00014">
    <property type="entry name" value="Kunitz_BPTI"/>
    <property type="match status" value="1"/>
</dbReference>
<dbReference type="PANTHER" id="PTHR10083:SF374">
    <property type="entry name" value="BPTI_KUNITZ INHIBITOR DOMAIN-CONTAINING PROTEIN"/>
    <property type="match status" value="1"/>
</dbReference>
<gene>
    <name evidence="6" type="primary">VKT</name>
    <name evidence="6" type="ORF">FJT64_003077</name>
</gene>
<accession>A0A6A4WI47</accession>
<feature type="signal peptide" evidence="4">
    <location>
        <begin position="1"/>
        <end position="23"/>
    </location>
</feature>
<dbReference type="InterPro" id="IPR002223">
    <property type="entry name" value="Kunitz_BPTI"/>
</dbReference>
<dbReference type="GO" id="GO:0004867">
    <property type="term" value="F:serine-type endopeptidase inhibitor activity"/>
    <property type="evidence" value="ECO:0007669"/>
    <property type="project" value="UniProtKB-KW"/>
</dbReference>
<dbReference type="Gene3D" id="4.10.410.10">
    <property type="entry name" value="Pancreatic trypsin inhibitor Kunitz domain"/>
    <property type="match status" value="1"/>
</dbReference>
<dbReference type="AlphaFoldDB" id="A0A6A4WI47"/>
<dbReference type="InterPro" id="IPR036880">
    <property type="entry name" value="Kunitz_BPTI_sf"/>
</dbReference>
<keyword evidence="4" id="KW-0732">Signal</keyword>
<feature type="chain" id="PRO_5025436647" evidence="4">
    <location>
        <begin position="24"/>
        <end position="91"/>
    </location>
</feature>
<dbReference type="InterPro" id="IPR050098">
    <property type="entry name" value="TFPI/VKTCI-like"/>
</dbReference>
<reference evidence="6 7" key="1">
    <citation type="submission" date="2019-07" db="EMBL/GenBank/DDBJ databases">
        <title>Draft genome assembly of a fouling barnacle, Amphibalanus amphitrite (Darwin, 1854): The first reference genome for Thecostraca.</title>
        <authorList>
            <person name="Kim W."/>
        </authorList>
    </citation>
    <scope>NUCLEOTIDE SEQUENCE [LARGE SCALE GENOMIC DNA]</scope>
    <source>
        <strain evidence="6">SNU_AA5</strain>
        <tissue evidence="6">Soma without cirri and trophi</tissue>
    </source>
</reference>
<comment type="caution">
    <text evidence="6">The sequence shown here is derived from an EMBL/GenBank/DDBJ whole genome shotgun (WGS) entry which is preliminary data.</text>
</comment>
<feature type="domain" description="BPTI/Kunitz inhibitor" evidence="5">
    <location>
        <begin position="28"/>
        <end position="78"/>
    </location>
</feature>
<dbReference type="SMART" id="SM00131">
    <property type="entry name" value="KU"/>
    <property type="match status" value="1"/>
</dbReference>
<protein>
    <submittedName>
        <fullName evidence="6">Kunitz-type serine protease inhibitor taicotoxin</fullName>
    </submittedName>
</protein>
<dbReference type="PROSITE" id="PS00280">
    <property type="entry name" value="BPTI_KUNITZ_1"/>
    <property type="match status" value="1"/>
</dbReference>
<dbReference type="PANTHER" id="PTHR10083">
    <property type="entry name" value="KUNITZ-TYPE PROTEASE INHIBITOR-RELATED"/>
    <property type="match status" value="1"/>
</dbReference>
<evidence type="ECO:0000256" key="2">
    <source>
        <dbReference type="ARBA" id="ARBA00022900"/>
    </source>
</evidence>
<dbReference type="SUPFAM" id="SSF57362">
    <property type="entry name" value="BPTI-like"/>
    <property type="match status" value="1"/>
</dbReference>
<sequence length="91" mass="10621">MKTPFVILPLVVILLLLVLMAESKPRVCYRKPCPGPCKAYFVRYYYNPYRRRCEQFIWGGCRSNGNNFKSRRACQKTCGYGYNIGFHKGRG</sequence>
<dbReference type="GO" id="GO:0005615">
    <property type="term" value="C:extracellular space"/>
    <property type="evidence" value="ECO:0007669"/>
    <property type="project" value="TreeGrafter"/>
</dbReference>
<dbReference type="PRINTS" id="PR00759">
    <property type="entry name" value="BASICPTASE"/>
</dbReference>
<evidence type="ECO:0000313" key="7">
    <source>
        <dbReference type="Proteomes" id="UP000440578"/>
    </source>
</evidence>
<dbReference type="PROSITE" id="PS50279">
    <property type="entry name" value="BPTI_KUNITZ_2"/>
    <property type="match status" value="1"/>
</dbReference>
<keyword evidence="1" id="KW-0646">Protease inhibitor</keyword>